<evidence type="ECO:0000313" key="2">
    <source>
        <dbReference type="EMBL" id="CAI73527.1"/>
    </source>
</evidence>
<protein>
    <submittedName>
        <fullName evidence="2">Uncharacterized protein</fullName>
    </submittedName>
</protein>
<keyword evidence="1" id="KW-1133">Transmembrane helix</keyword>
<keyword evidence="1" id="KW-0472">Membrane</keyword>
<dbReference type="eggNOG" id="ENOG502QY5Z">
    <property type="taxonomic scope" value="Eukaryota"/>
</dbReference>
<sequence>MNNWAKIHDCGEWSNWLTFEDLTEEMINNYEIILNNESNEICNIFSLEQYIQQEEIVKGFKMSIIKTAGIASCLGLTLAIGAILIYSKTYFIF</sequence>
<gene>
    <name evidence="2" type="ORF">TA20225</name>
</gene>
<dbReference type="Proteomes" id="UP000001950">
    <property type="component" value="Chromosome 1"/>
</dbReference>
<dbReference type="KEGG" id="tan:TA20225"/>
<reference evidence="2 3" key="1">
    <citation type="journal article" date="2005" name="Science">
        <title>Genome of the host-cell transforming parasite Theileria annulata compared with T. parva.</title>
        <authorList>
            <person name="Pain A."/>
            <person name="Renauld H."/>
            <person name="Berriman M."/>
            <person name="Murphy L."/>
            <person name="Yeats C.A."/>
            <person name="Weir W."/>
            <person name="Kerhornou A."/>
            <person name="Aslett M."/>
            <person name="Bishop R."/>
            <person name="Bouchier C."/>
            <person name="Cochet M."/>
            <person name="Coulson R.M.R."/>
            <person name="Cronin A."/>
            <person name="de Villiers E.P."/>
            <person name="Fraser A."/>
            <person name="Fosker N."/>
            <person name="Gardner M."/>
            <person name="Goble A."/>
            <person name="Griffiths-Jones S."/>
            <person name="Harris D.E."/>
            <person name="Katzer F."/>
            <person name="Larke N."/>
            <person name="Lord A."/>
            <person name="Maser P."/>
            <person name="McKellar S."/>
            <person name="Mooney P."/>
            <person name="Morton F."/>
            <person name="Nene V."/>
            <person name="O'Neil S."/>
            <person name="Price C."/>
            <person name="Quail M.A."/>
            <person name="Rabbinowitsch E."/>
            <person name="Rawlings N.D."/>
            <person name="Rutter S."/>
            <person name="Saunders D."/>
            <person name="Seeger K."/>
            <person name="Shah T."/>
            <person name="Squares R."/>
            <person name="Squares S."/>
            <person name="Tivey A."/>
            <person name="Walker A.R."/>
            <person name="Woodward J."/>
            <person name="Dobbelaere D.A.E."/>
            <person name="Langsley G."/>
            <person name="Rajandream M.A."/>
            <person name="McKeever D."/>
            <person name="Shiels B."/>
            <person name="Tait A."/>
            <person name="Barrell B.G."/>
            <person name="Hall N."/>
        </authorList>
    </citation>
    <scope>NUCLEOTIDE SEQUENCE [LARGE SCALE GENOMIC DNA]</scope>
    <source>
        <strain evidence="3">Ankara</strain>
    </source>
</reference>
<name>Q4UHB2_THEAN</name>
<accession>Q4UHB2</accession>
<evidence type="ECO:0000313" key="3">
    <source>
        <dbReference type="Proteomes" id="UP000001950"/>
    </source>
</evidence>
<dbReference type="RefSeq" id="XP_954204.1">
    <property type="nucleotide sequence ID" value="XM_949111.1"/>
</dbReference>
<evidence type="ECO:0000256" key="1">
    <source>
        <dbReference type="SAM" id="Phobius"/>
    </source>
</evidence>
<organism evidence="2 3">
    <name type="scientific">Theileria annulata</name>
    <dbReference type="NCBI Taxonomy" id="5874"/>
    <lineage>
        <taxon>Eukaryota</taxon>
        <taxon>Sar</taxon>
        <taxon>Alveolata</taxon>
        <taxon>Apicomplexa</taxon>
        <taxon>Aconoidasida</taxon>
        <taxon>Piroplasmida</taxon>
        <taxon>Theileriidae</taxon>
        <taxon>Theileria</taxon>
    </lineage>
</organism>
<dbReference type="GeneID" id="3864236"/>
<keyword evidence="1" id="KW-0812">Transmembrane</keyword>
<dbReference type="EMBL" id="CR940347">
    <property type="protein sequence ID" value="CAI73527.1"/>
    <property type="molecule type" value="Genomic_DNA"/>
</dbReference>
<dbReference type="AlphaFoldDB" id="Q4UHB2"/>
<proteinExistence type="predicted"/>
<dbReference type="OrthoDB" id="10415877at2759"/>
<keyword evidence="3" id="KW-1185">Reference proteome</keyword>
<dbReference type="InParanoid" id="Q4UHB2"/>
<dbReference type="VEuPathDB" id="PiroplasmaDB:TA20225"/>
<feature type="transmembrane region" description="Helical" evidence="1">
    <location>
        <begin position="68"/>
        <end position="87"/>
    </location>
</feature>